<organism evidence="2 3">
    <name type="scientific">Schizopora paradoxa</name>
    <dbReference type="NCBI Taxonomy" id="27342"/>
    <lineage>
        <taxon>Eukaryota</taxon>
        <taxon>Fungi</taxon>
        <taxon>Dikarya</taxon>
        <taxon>Basidiomycota</taxon>
        <taxon>Agaricomycotina</taxon>
        <taxon>Agaricomycetes</taxon>
        <taxon>Hymenochaetales</taxon>
        <taxon>Schizoporaceae</taxon>
        <taxon>Schizopora</taxon>
    </lineage>
</organism>
<reference evidence="2 3" key="1">
    <citation type="submission" date="2015-04" db="EMBL/GenBank/DDBJ databases">
        <title>Complete genome sequence of Schizopora paradoxa KUC8140, a cosmopolitan wood degrader in East Asia.</title>
        <authorList>
            <consortium name="DOE Joint Genome Institute"/>
            <person name="Min B."/>
            <person name="Park H."/>
            <person name="Jang Y."/>
            <person name="Kim J.-J."/>
            <person name="Kim K.H."/>
            <person name="Pangilinan J."/>
            <person name="Lipzen A."/>
            <person name="Riley R."/>
            <person name="Grigoriev I.V."/>
            <person name="Spatafora J.W."/>
            <person name="Choi I.-G."/>
        </authorList>
    </citation>
    <scope>NUCLEOTIDE SEQUENCE [LARGE SCALE GENOMIC DNA]</scope>
    <source>
        <strain evidence="2 3">KUC8140</strain>
    </source>
</reference>
<evidence type="ECO:0000313" key="2">
    <source>
        <dbReference type="EMBL" id="KLO06456.1"/>
    </source>
</evidence>
<dbReference type="OrthoDB" id="4161428at2759"/>
<keyword evidence="3" id="KW-1185">Reference proteome</keyword>
<dbReference type="InParanoid" id="A0A0H2RNS4"/>
<accession>A0A0H2RNS4</accession>
<dbReference type="SUPFAM" id="SSF51197">
    <property type="entry name" value="Clavaminate synthase-like"/>
    <property type="match status" value="1"/>
</dbReference>
<name>A0A0H2RNS4_9AGAM</name>
<dbReference type="EMBL" id="KQ086205">
    <property type="protein sequence ID" value="KLO06456.1"/>
    <property type="molecule type" value="Genomic_DNA"/>
</dbReference>
<feature type="region of interest" description="Disordered" evidence="1">
    <location>
        <begin position="520"/>
        <end position="541"/>
    </location>
</feature>
<sequence>MLEEDSGISFVDANALVRHGDDNSRDNVLQLFAIEDESSGTKVPFLSRSVAWTFCVEWFSKENPSKWVEKMKFRARECDNDKLLQTMNKISVPLLNVLVARNNDMLQGVGDKIDLRLDGSLNKVLRVPKSLSEVKTIYDKEGNNAKNWFMTHLLTILQDRLMWAVSQESTHNNISFPFPLRASEDDATIENMLHPRLELSNMSVDKKLSTWLEFCDANWLDTLKTFIDRWGKYKKTISIPKVASGEEGDSVLYRLFRSTTQSQASAVLMPILNNIQEAALCIASLRLYDGNAGRSRWHVLLQEATGIKVNVDKKKESYANYDFLRSLFAAVVLGPIVLLKGKSLSAGNHDGLTLTQLAQMSFVGSSNTSLERSVINRDLFGLLIDISLEGADHLVDRLDELVTSWTSFLKLDEPSKKLLLPLQSRDPHGPPGANALAVDARRGTESDEFQQVMMNVDIDGGVPHEHTNASRLKSREEVNYVLNQRHDTESAEEYVMLVKSALTKKISDVVVVADLPSSAPRLQEPQARADSTPPMHDEPVPRVVSRPDIRMIGRGPYVGMLSGQDVILEPPLPARVLDLPRWNSQEGAHMRRENGIELQVFSPIAEGGNVRYSDTKTVLNFRWATSKNKDIALLLHMWKSAKWSHNDSAFRERENGAVKTVSQLKWRGVSASQRAATFGNAVVHLVHDPNAPHPHPVLDGIKNWSETEFSMAFDLFAPCEAEDQSWLPTNYYPAVEGGRYDLTDWSHSMNIPRTGLHKLLSKTNQRFPIPIRPPPLSGNVARFADSSNARPHTDAEIKQDVSLRVLEEEFSDARDRQITIEQFLLNLQRTEQLAAIHPRCLPSALFIRHARLLPLPLPLEGLDLFSHLQTSINSSHTFATRIPAGLSTYAQFLSPTVMTRIQTSPNGLAKLMRLVLGHAVVFIGTPDQDCHDAFCTSTGKEEEFARKVAASSETENEEWTTEHRRSGDINGVSYRPCFSVLNGYLAEGLTWDLLVLRPGDDLIIPPGVPHCVLALEACFVVNNLFYSSACMDKTMKGLLVGHWYGHLAVADDGLAVSTSLLGSLLLRMVFQIRDSVRRAAFRSTLVQTVDLPIALDDDGIATLIYTVGYLIELDPSLGMEHHEFDDGATGAGSDGIYATRRLPRPRLAMDDDQKLLSSEGGKYIVNLNPSLRAWQFTPDFHQDYRHVLANELPELLDLLLHTSRYGIAHALKRKRHEFTKWRAHLQNSATIRERDRNIYDQKAFEKLITEFIAEAGRLEKGKRKTSGNGKSGQTASKKKQKTNA</sequence>
<dbReference type="Proteomes" id="UP000053477">
    <property type="component" value="Unassembled WGS sequence"/>
</dbReference>
<feature type="region of interest" description="Disordered" evidence="1">
    <location>
        <begin position="1259"/>
        <end position="1284"/>
    </location>
</feature>
<protein>
    <submittedName>
        <fullName evidence="2">Uncharacterized protein</fullName>
    </submittedName>
</protein>
<proteinExistence type="predicted"/>
<evidence type="ECO:0000256" key="1">
    <source>
        <dbReference type="SAM" id="MobiDB-lite"/>
    </source>
</evidence>
<feature type="compositionally biased region" description="Polar residues" evidence="1">
    <location>
        <begin position="1266"/>
        <end position="1275"/>
    </location>
</feature>
<gene>
    <name evidence="2" type="ORF">SCHPADRAFT_946072</name>
</gene>
<evidence type="ECO:0000313" key="3">
    <source>
        <dbReference type="Proteomes" id="UP000053477"/>
    </source>
</evidence>